<dbReference type="InterPro" id="IPR050707">
    <property type="entry name" value="HTH_MetabolicPath_Reg"/>
</dbReference>
<dbReference type="SUPFAM" id="SSF46785">
    <property type="entry name" value="Winged helix' DNA-binding domain"/>
    <property type="match status" value="1"/>
</dbReference>
<dbReference type="Gene3D" id="3.30.450.40">
    <property type="match status" value="1"/>
</dbReference>
<dbReference type="GO" id="GO:0003677">
    <property type="term" value="F:DNA binding"/>
    <property type="evidence" value="ECO:0007669"/>
    <property type="project" value="UniProtKB-KW"/>
</dbReference>
<organism evidence="6 7">
    <name type="scientific">Aureimonas fodinaquatilis</name>
    <dbReference type="NCBI Taxonomy" id="2565783"/>
    <lineage>
        <taxon>Bacteria</taxon>
        <taxon>Pseudomonadati</taxon>
        <taxon>Pseudomonadota</taxon>
        <taxon>Alphaproteobacteria</taxon>
        <taxon>Hyphomicrobiales</taxon>
        <taxon>Aurantimonadaceae</taxon>
        <taxon>Aureimonas</taxon>
    </lineage>
</organism>
<dbReference type="PANTHER" id="PTHR30136">
    <property type="entry name" value="HELIX-TURN-HELIX TRANSCRIPTIONAL REGULATOR, ICLR FAMILY"/>
    <property type="match status" value="1"/>
</dbReference>
<dbReference type="RefSeq" id="WP_149301056.1">
    <property type="nucleotide sequence ID" value="NZ_VTWH01000003.1"/>
</dbReference>
<dbReference type="InterPro" id="IPR029016">
    <property type="entry name" value="GAF-like_dom_sf"/>
</dbReference>
<keyword evidence="7" id="KW-1185">Reference proteome</keyword>
<dbReference type="SMART" id="SM00346">
    <property type="entry name" value="HTH_ICLR"/>
    <property type="match status" value="1"/>
</dbReference>
<feature type="domain" description="HTH iclR-type" evidence="4">
    <location>
        <begin position="5"/>
        <end position="67"/>
    </location>
</feature>
<protein>
    <submittedName>
        <fullName evidence="6">IclR family transcriptional regulator</fullName>
    </submittedName>
</protein>
<gene>
    <name evidence="6" type="ORF">FPY71_14760</name>
</gene>
<dbReference type="PROSITE" id="PS51078">
    <property type="entry name" value="ICLR_ED"/>
    <property type="match status" value="1"/>
</dbReference>
<dbReference type="InterPro" id="IPR036388">
    <property type="entry name" value="WH-like_DNA-bd_sf"/>
</dbReference>
<dbReference type="GO" id="GO:0003700">
    <property type="term" value="F:DNA-binding transcription factor activity"/>
    <property type="evidence" value="ECO:0007669"/>
    <property type="project" value="TreeGrafter"/>
</dbReference>
<proteinExistence type="predicted"/>
<evidence type="ECO:0000313" key="7">
    <source>
        <dbReference type="Proteomes" id="UP000324738"/>
    </source>
</evidence>
<dbReference type="OrthoDB" id="9807558at2"/>
<evidence type="ECO:0000256" key="1">
    <source>
        <dbReference type="ARBA" id="ARBA00023015"/>
    </source>
</evidence>
<evidence type="ECO:0000259" key="5">
    <source>
        <dbReference type="PROSITE" id="PS51078"/>
    </source>
</evidence>
<evidence type="ECO:0000256" key="3">
    <source>
        <dbReference type="ARBA" id="ARBA00023163"/>
    </source>
</evidence>
<dbReference type="SUPFAM" id="SSF55781">
    <property type="entry name" value="GAF domain-like"/>
    <property type="match status" value="1"/>
</dbReference>
<dbReference type="GO" id="GO:0045892">
    <property type="term" value="P:negative regulation of DNA-templated transcription"/>
    <property type="evidence" value="ECO:0007669"/>
    <property type="project" value="TreeGrafter"/>
</dbReference>
<dbReference type="Pfam" id="PF01614">
    <property type="entry name" value="IclR_C"/>
    <property type="match status" value="1"/>
</dbReference>
<sequence length="255" mass="27438">MEQGAQSIYRTVAVLKAIAERDRYGSGMTEVATATGLTGPTVHRILRALVDVGFALQLEDRNYVLGPLVYDLGLTASSRFDLKGLTGNITTALAEQTGDTVFFSRVSGNDMVCVSRTSGSFPIKTLITDVGLRRPLGVGASGLAVLSALPVDECDAAIERNSALYEELGKTVAQVREEVDIARRAGHVIRDITALGARTISKPLRDKTGRPFGSFSVSSISQRMDGDHLAKCLELLHTAGRKIEEMVRVDYSSHV</sequence>
<feature type="domain" description="IclR-ED" evidence="5">
    <location>
        <begin position="68"/>
        <end position="249"/>
    </location>
</feature>
<evidence type="ECO:0000256" key="2">
    <source>
        <dbReference type="ARBA" id="ARBA00023125"/>
    </source>
</evidence>
<name>A0A5B0DUU3_9HYPH</name>
<evidence type="ECO:0000259" key="4">
    <source>
        <dbReference type="PROSITE" id="PS51077"/>
    </source>
</evidence>
<keyword evidence="2" id="KW-0238">DNA-binding</keyword>
<dbReference type="InterPro" id="IPR005471">
    <property type="entry name" value="Tscrpt_reg_IclR_N"/>
</dbReference>
<dbReference type="EMBL" id="VTWH01000003">
    <property type="protein sequence ID" value="KAA0969772.1"/>
    <property type="molecule type" value="Genomic_DNA"/>
</dbReference>
<evidence type="ECO:0000313" key="6">
    <source>
        <dbReference type="EMBL" id="KAA0969772.1"/>
    </source>
</evidence>
<dbReference type="InterPro" id="IPR014757">
    <property type="entry name" value="Tscrpt_reg_IclR_C"/>
</dbReference>
<dbReference type="Gene3D" id="1.10.10.10">
    <property type="entry name" value="Winged helix-like DNA-binding domain superfamily/Winged helix DNA-binding domain"/>
    <property type="match status" value="1"/>
</dbReference>
<comment type="caution">
    <text evidence="6">The sequence shown here is derived from an EMBL/GenBank/DDBJ whole genome shotgun (WGS) entry which is preliminary data.</text>
</comment>
<accession>A0A5B0DUU3</accession>
<dbReference type="Pfam" id="PF09339">
    <property type="entry name" value="HTH_IclR"/>
    <property type="match status" value="1"/>
</dbReference>
<dbReference type="PANTHER" id="PTHR30136:SF39">
    <property type="entry name" value="TRANSCRIPTIONAL REGULATORY PROTEIN"/>
    <property type="match status" value="1"/>
</dbReference>
<dbReference type="AlphaFoldDB" id="A0A5B0DUU3"/>
<reference evidence="6 7" key="1">
    <citation type="submission" date="2019-08" db="EMBL/GenBank/DDBJ databases">
        <title>Aureimonas fodiniaquatilis sp. nov., isolated from a coal mine wastewater.</title>
        <authorList>
            <person name="Kim W."/>
        </authorList>
    </citation>
    <scope>NUCLEOTIDE SEQUENCE [LARGE SCALE GENOMIC DNA]</scope>
    <source>
        <strain evidence="6 7">CAU 1482</strain>
    </source>
</reference>
<dbReference type="Proteomes" id="UP000324738">
    <property type="component" value="Unassembled WGS sequence"/>
</dbReference>
<dbReference type="PROSITE" id="PS51077">
    <property type="entry name" value="HTH_ICLR"/>
    <property type="match status" value="1"/>
</dbReference>
<dbReference type="InterPro" id="IPR036390">
    <property type="entry name" value="WH_DNA-bd_sf"/>
</dbReference>
<keyword evidence="3" id="KW-0804">Transcription</keyword>
<keyword evidence="1" id="KW-0805">Transcription regulation</keyword>